<evidence type="ECO:0000313" key="1">
    <source>
        <dbReference type="EMBL" id="KAJ0053175.1"/>
    </source>
</evidence>
<proteinExistence type="predicted"/>
<comment type="caution">
    <text evidence="1">The sequence shown here is derived from an EMBL/GenBank/DDBJ whole genome shotgun (WGS) entry which is preliminary data.</text>
</comment>
<sequence length="100" mass="11501">MDKDMTSPSETTAPEACAFRVFRRFKLHLLMILIQMSYTALYFITEAAFNSGLNPHVYVTYRHIVGGVVMFPVAYFLERKVRPKMTLSIFLEISLLSFIG</sequence>
<organism evidence="1 2">
    <name type="scientific">Pistacia integerrima</name>
    <dbReference type="NCBI Taxonomy" id="434235"/>
    <lineage>
        <taxon>Eukaryota</taxon>
        <taxon>Viridiplantae</taxon>
        <taxon>Streptophyta</taxon>
        <taxon>Embryophyta</taxon>
        <taxon>Tracheophyta</taxon>
        <taxon>Spermatophyta</taxon>
        <taxon>Magnoliopsida</taxon>
        <taxon>eudicotyledons</taxon>
        <taxon>Gunneridae</taxon>
        <taxon>Pentapetalae</taxon>
        <taxon>rosids</taxon>
        <taxon>malvids</taxon>
        <taxon>Sapindales</taxon>
        <taxon>Anacardiaceae</taxon>
        <taxon>Pistacia</taxon>
    </lineage>
</organism>
<accession>A0ACC0ZJ82</accession>
<dbReference type="EMBL" id="CM047736">
    <property type="protein sequence ID" value="KAJ0053175.1"/>
    <property type="molecule type" value="Genomic_DNA"/>
</dbReference>
<protein>
    <submittedName>
        <fullName evidence="1">Uncharacterized protein</fullName>
    </submittedName>
</protein>
<name>A0ACC0ZJ82_9ROSI</name>
<dbReference type="Proteomes" id="UP001163603">
    <property type="component" value="Chromosome 1"/>
</dbReference>
<gene>
    <name evidence="1" type="ORF">Pint_01751</name>
</gene>
<evidence type="ECO:0000313" key="2">
    <source>
        <dbReference type="Proteomes" id="UP001163603"/>
    </source>
</evidence>
<keyword evidence="2" id="KW-1185">Reference proteome</keyword>
<reference evidence="2" key="1">
    <citation type="journal article" date="2023" name="G3 (Bethesda)">
        <title>Genome assembly and association tests identify interacting loci associated with vigor, precocity, and sex in interspecific pistachio rootstocks.</title>
        <authorList>
            <person name="Palmer W."/>
            <person name="Jacygrad E."/>
            <person name="Sagayaradj S."/>
            <person name="Cavanaugh K."/>
            <person name="Han R."/>
            <person name="Bertier L."/>
            <person name="Beede B."/>
            <person name="Kafkas S."/>
            <person name="Golino D."/>
            <person name="Preece J."/>
            <person name="Michelmore R."/>
        </authorList>
    </citation>
    <scope>NUCLEOTIDE SEQUENCE [LARGE SCALE GENOMIC DNA]</scope>
</reference>